<dbReference type="PROSITE" id="PS00061">
    <property type="entry name" value="ADH_SHORT"/>
    <property type="match status" value="1"/>
</dbReference>
<dbReference type="GO" id="GO:0048038">
    <property type="term" value="F:quinone binding"/>
    <property type="evidence" value="ECO:0007669"/>
    <property type="project" value="TreeGrafter"/>
</dbReference>
<accession>A0AAV9H079</accession>
<evidence type="ECO:0000256" key="2">
    <source>
        <dbReference type="ARBA" id="ARBA00022857"/>
    </source>
</evidence>
<dbReference type="AlphaFoldDB" id="A0AAV9H079"/>
<dbReference type="GO" id="GO:0016616">
    <property type="term" value="F:oxidoreductase activity, acting on the CH-OH group of donors, NAD or NADP as acceptor"/>
    <property type="evidence" value="ECO:0007669"/>
    <property type="project" value="TreeGrafter"/>
</dbReference>
<dbReference type="InterPro" id="IPR002347">
    <property type="entry name" value="SDR_fam"/>
</dbReference>
<keyword evidence="6" id="KW-1185">Reference proteome</keyword>
<dbReference type="EMBL" id="MU865917">
    <property type="protein sequence ID" value="KAK4454166.1"/>
    <property type="molecule type" value="Genomic_DNA"/>
</dbReference>
<reference evidence="5" key="2">
    <citation type="submission" date="2023-05" db="EMBL/GenBank/DDBJ databases">
        <authorList>
            <consortium name="Lawrence Berkeley National Laboratory"/>
            <person name="Steindorff A."/>
            <person name="Hensen N."/>
            <person name="Bonometti L."/>
            <person name="Westerberg I."/>
            <person name="Brannstrom I.O."/>
            <person name="Guillou S."/>
            <person name="Cros-Aarteil S."/>
            <person name="Calhoun S."/>
            <person name="Haridas S."/>
            <person name="Kuo A."/>
            <person name="Mondo S."/>
            <person name="Pangilinan J."/>
            <person name="Riley R."/>
            <person name="Labutti K."/>
            <person name="Andreopoulos B."/>
            <person name="Lipzen A."/>
            <person name="Chen C."/>
            <person name="Yanf M."/>
            <person name="Daum C."/>
            <person name="Ng V."/>
            <person name="Clum A."/>
            <person name="Ohm R."/>
            <person name="Martin F."/>
            <person name="Silar P."/>
            <person name="Natvig D."/>
            <person name="Lalanne C."/>
            <person name="Gautier V."/>
            <person name="Ament-Velasquez S.L."/>
            <person name="Kruys A."/>
            <person name="Hutchinson M.I."/>
            <person name="Powell A.J."/>
            <person name="Barry K."/>
            <person name="Miller A.N."/>
            <person name="Grigoriev I.V."/>
            <person name="Debuchy R."/>
            <person name="Gladieux P."/>
            <person name="Thoren M.H."/>
            <person name="Johannesson H."/>
        </authorList>
    </citation>
    <scope>NUCLEOTIDE SEQUENCE</scope>
    <source>
        <strain evidence="5">PSN243</strain>
    </source>
</reference>
<dbReference type="FunFam" id="3.40.50.720:FF:000084">
    <property type="entry name" value="Short-chain dehydrogenase reductase"/>
    <property type="match status" value="1"/>
</dbReference>
<dbReference type="InterPro" id="IPR036291">
    <property type="entry name" value="NAD(P)-bd_dom_sf"/>
</dbReference>
<proteinExistence type="inferred from homology"/>
<keyword evidence="2" id="KW-0521">NADP</keyword>
<evidence type="ECO:0000313" key="5">
    <source>
        <dbReference type="EMBL" id="KAK4454166.1"/>
    </source>
</evidence>
<evidence type="ECO:0000259" key="4">
    <source>
        <dbReference type="SMART" id="SM00822"/>
    </source>
</evidence>
<dbReference type="InterPro" id="IPR020904">
    <property type="entry name" value="Sc_DH/Rdtase_CS"/>
</dbReference>
<dbReference type="SUPFAM" id="SSF51735">
    <property type="entry name" value="NAD(P)-binding Rossmann-fold domains"/>
    <property type="match status" value="1"/>
</dbReference>
<comment type="caution">
    <text evidence="5">The sequence shown here is derived from an EMBL/GenBank/DDBJ whole genome shotgun (WGS) entry which is preliminary data.</text>
</comment>
<organism evidence="5 6">
    <name type="scientific">Podospora aff. communis PSN243</name>
    <dbReference type="NCBI Taxonomy" id="3040156"/>
    <lineage>
        <taxon>Eukaryota</taxon>
        <taxon>Fungi</taxon>
        <taxon>Dikarya</taxon>
        <taxon>Ascomycota</taxon>
        <taxon>Pezizomycotina</taxon>
        <taxon>Sordariomycetes</taxon>
        <taxon>Sordariomycetidae</taxon>
        <taxon>Sordariales</taxon>
        <taxon>Podosporaceae</taxon>
        <taxon>Podospora</taxon>
    </lineage>
</organism>
<dbReference type="GO" id="GO:0006633">
    <property type="term" value="P:fatty acid biosynthetic process"/>
    <property type="evidence" value="ECO:0007669"/>
    <property type="project" value="TreeGrafter"/>
</dbReference>
<dbReference type="PANTHER" id="PTHR42760">
    <property type="entry name" value="SHORT-CHAIN DEHYDROGENASES/REDUCTASES FAMILY MEMBER"/>
    <property type="match status" value="1"/>
</dbReference>
<keyword evidence="3" id="KW-0560">Oxidoreductase</keyword>
<sequence length="290" mass="30951">MSFLRLQRHRVFLHLPALWSPTVQVRSTRSFSHTTPLPRTAIVTGAGRGIGRAIAIALARDGYDITVNDIASQQSQIDSTVSAIQSLGRRAHGHAADVGSASAVDELVASSVAALGPLNAMVANAGVINVKPMLELDDEDWERVLRVNVVGVHNSFRAAARHMVEVGTKGKLIAASSVGGFKPWKGLGHYVTTKWAVRGLTQMWALEMAEHGITANAYAPGFVDTQMWDDISAGMGSTKSEVLTAFQPMIALGRTARTEDVAQVVSYLASEKADYVTGQTLVVDGGVVYT</sequence>
<dbReference type="PRINTS" id="PR00081">
    <property type="entry name" value="GDHRDH"/>
</dbReference>
<dbReference type="PANTHER" id="PTHR42760:SF121">
    <property type="entry name" value="3-OXOACYL-(ACYL-CARRIER-PROTEIN) REDUCTASE"/>
    <property type="match status" value="1"/>
</dbReference>
<name>A0AAV9H079_9PEZI</name>
<dbReference type="SMART" id="SM00822">
    <property type="entry name" value="PKS_KR"/>
    <property type="match status" value="1"/>
</dbReference>
<dbReference type="Pfam" id="PF13561">
    <property type="entry name" value="adh_short_C2"/>
    <property type="match status" value="1"/>
</dbReference>
<evidence type="ECO:0000256" key="1">
    <source>
        <dbReference type="ARBA" id="ARBA00006484"/>
    </source>
</evidence>
<feature type="domain" description="Ketoreductase" evidence="4">
    <location>
        <begin position="39"/>
        <end position="187"/>
    </location>
</feature>
<dbReference type="InterPro" id="IPR057326">
    <property type="entry name" value="KR_dom"/>
</dbReference>
<comment type="similarity">
    <text evidence="1">Belongs to the short-chain dehydrogenases/reductases (SDR) family.</text>
</comment>
<evidence type="ECO:0000256" key="3">
    <source>
        <dbReference type="ARBA" id="ARBA00023002"/>
    </source>
</evidence>
<dbReference type="Proteomes" id="UP001321760">
    <property type="component" value="Unassembled WGS sequence"/>
</dbReference>
<gene>
    <name evidence="5" type="ORF">QBC34DRAFT_154873</name>
</gene>
<protein>
    <submittedName>
        <fullName evidence="5">3-oxoacyl-reductase</fullName>
    </submittedName>
</protein>
<evidence type="ECO:0000313" key="6">
    <source>
        <dbReference type="Proteomes" id="UP001321760"/>
    </source>
</evidence>
<reference evidence="5" key="1">
    <citation type="journal article" date="2023" name="Mol. Phylogenet. Evol.">
        <title>Genome-scale phylogeny and comparative genomics of the fungal order Sordariales.</title>
        <authorList>
            <person name="Hensen N."/>
            <person name="Bonometti L."/>
            <person name="Westerberg I."/>
            <person name="Brannstrom I.O."/>
            <person name="Guillou S."/>
            <person name="Cros-Aarteil S."/>
            <person name="Calhoun S."/>
            <person name="Haridas S."/>
            <person name="Kuo A."/>
            <person name="Mondo S."/>
            <person name="Pangilinan J."/>
            <person name="Riley R."/>
            <person name="LaButti K."/>
            <person name="Andreopoulos B."/>
            <person name="Lipzen A."/>
            <person name="Chen C."/>
            <person name="Yan M."/>
            <person name="Daum C."/>
            <person name="Ng V."/>
            <person name="Clum A."/>
            <person name="Steindorff A."/>
            <person name="Ohm R.A."/>
            <person name="Martin F."/>
            <person name="Silar P."/>
            <person name="Natvig D.O."/>
            <person name="Lalanne C."/>
            <person name="Gautier V."/>
            <person name="Ament-Velasquez S.L."/>
            <person name="Kruys A."/>
            <person name="Hutchinson M.I."/>
            <person name="Powell A.J."/>
            <person name="Barry K."/>
            <person name="Miller A.N."/>
            <person name="Grigoriev I.V."/>
            <person name="Debuchy R."/>
            <person name="Gladieux P."/>
            <person name="Hiltunen Thoren M."/>
            <person name="Johannesson H."/>
        </authorList>
    </citation>
    <scope>NUCLEOTIDE SEQUENCE</scope>
    <source>
        <strain evidence="5">PSN243</strain>
    </source>
</reference>
<dbReference type="Gene3D" id="3.40.50.720">
    <property type="entry name" value="NAD(P)-binding Rossmann-like Domain"/>
    <property type="match status" value="1"/>
</dbReference>